<evidence type="ECO:0000256" key="3">
    <source>
        <dbReference type="ARBA" id="ARBA00018684"/>
    </source>
</evidence>
<evidence type="ECO:0000256" key="4">
    <source>
        <dbReference type="ARBA" id="ARBA00022448"/>
    </source>
</evidence>
<gene>
    <name evidence="13" type="ORF">PSNMU_V1.4_AUG-EV-PASAV3_0118760</name>
</gene>
<evidence type="ECO:0000256" key="5">
    <source>
        <dbReference type="ARBA" id="ARBA00022660"/>
    </source>
</evidence>
<organism evidence="13 14">
    <name type="scientific">Pseudo-nitzschia multistriata</name>
    <dbReference type="NCBI Taxonomy" id="183589"/>
    <lineage>
        <taxon>Eukaryota</taxon>
        <taxon>Sar</taxon>
        <taxon>Stramenopiles</taxon>
        <taxon>Ochrophyta</taxon>
        <taxon>Bacillariophyta</taxon>
        <taxon>Bacillariophyceae</taxon>
        <taxon>Bacillariophycidae</taxon>
        <taxon>Bacillariales</taxon>
        <taxon>Bacillariaceae</taxon>
        <taxon>Pseudo-nitzschia</taxon>
    </lineage>
</organism>
<evidence type="ECO:0000256" key="2">
    <source>
        <dbReference type="ARBA" id="ARBA00009508"/>
    </source>
</evidence>
<evidence type="ECO:0000313" key="14">
    <source>
        <dbReference type="Proteomes" id="UP000291116"/>
    </source>
</evidence>
<evidence type="ECO:0000256" key="6">
    <source>
        <dbReference type="ARBA" id="ARBA00022792"/>
    </source>
</evidence>
<accession>A0A448ZRR9</accession>
<comment type="subcellular location">
    <subcellularLocation>
        <location evidence="1">Mitochondrion inner membrane</location>
        <topology evidence="1">Peripheral membrane protein</topology>
        <orientation evidence="1">Matrix side</orientation>
    </subcellularLocation>
</comment>
<evidence type="ECO:0000256" key="12">
    <source>
        <dbReference type="ARBA" id="ARBA00032528"/>
    </source>
</evidence>
<dbReference type="PANTHER" id="PTHR12868">
    <property type="entry name" value="NADH-UBIQUINONE OXIDOREDUCTASE B22 SUBUNIT"/>
    <property type="match status" value="1"/>
</dbReference>
<sequence length="159" mass="18583">MPPFPRPQNLNSAFQMASDQAKQRLPELTHNQQVARLYRASLKLLSSWCIDRDIFNEEATKIRFQFDEERGCRPEKATRLLREGEEKLWNYTHPDHYRNPIMPGGSKFMRNPPLPMDVCFPDGNYPADAPTYEIDPDWSKSDPSTKGYSLIDYVKKNME</sequence>
<evidence type="ECO:0000256" key="9">
    <source>
        <dbReference type="ARBA" id="ARBA00023128"/>
    </source>
</evidence>
<keyword evidence="9" id="KW-0496">Mitochondrion</keyword>
<dbReference type="Proteomes" id="UP000291116">
    <property type="component" value="Unassembled WGS sequence"/>
</dbReference>
<dbReference type="CDD" id="cd20263">
    <property type="entry name" value="Complex1_LYR_NDUFB9_LYRM3"/>
    <property type="match status" value="1"/>
</dbReference>
<keyword evidence="5" id="KW-0679">Respiratory chain</keyword>
<name>A0A448ZRR9_9STRA</name>
<evidence type="ECO:0000313" key="13">
    <source>
        <dbReference type="EMBL" id="VEU44742.1"/>
    </source>
</evidence>
<keyword evidence="7" id="KW-0249">Electron transport</keyword>
<evidence type="ECO:0000256" key="10">
    <source>
        <dbReference type="ARBA" id="ARBA00023136"/>
    </source>
</evidence>
<dbReference type="OrthoDB" id="13598at2759"/>
<dbReference type="PANTHER" id="PTHR12868:SF0">
    <property type="entry name" value="NADH DEHYDROGENASE [UBIQUINONE] 1 BETA SUBCOMPLEX SUBUNIT 9"/>
    <property type="match status" value="1"/>
</dbReference>
<dbReference type="GO" id="GO:0006120">
    <property type="term" value="P:mitochondrial electron transport, NADH to ubiquinone"/>
    <property type="evidence" value="ECO:0007669"/>
    <property type="project" value="InterPro"/>
</dbReference>
<keyword evidence="10" id="KW-0472">Membrane</keyword>
<evidence type="ECO:0000256" key="1">
    <source>
        <dbReference type="ARBA" id="ARBA00004443"/>
    </source>
</evidence>
<dbReference type="InterPro" id="IPR045292">
    <property type="entry name" value="Complex1_LYR_NDUFB9_LYRM3"/>
</dbReference>
<comment type="similarity">
    <text evidence="2">Belongs to the complex I LYR family.</text>
</comment>
<dbReference type="AlphaFoldDB" id="A0A448ZRR9"/>
<reference evidence="13 14" key="1">
    <citation type="submission" date="2019-01" db="EMBL/GenBank/DDBJ databases">
        <authorList>
            <person name="Ferrante I. M."/>
        </authorList>
    </citation>
    <scope>NUCLEOTIDE SEQUENCE [LARGE SCALE GENOMIC DNA]</scope>
    <source>
        <strain evidence="13 14">B856</strain>
    </source>
</reference>
<dbReference type="InterPro" id="IPR033034">
    <property type="entry name" value="NDUFB9"/>
</dbReference>
<evidence type="ECO:0000256" key="11">
    <source>
        <dbReference type="ARBA" id="ARBA00030192"/>
    </source>
</evidence>
<dbReference type="EMBL" id="CAACVS010000663">
    <property type="protein sequence ID" value="VEU44742.1"/>
    <property type="molecule type" value="Genomic_DNA"/>
</dbReference>
<keyword evidence="14" id="KW-1185">Reference proteome</keyword>
<keyword evidence="6" id="KW-0999">Mitochondrion inner membrane</keyword>
<keyword evidence="8" id="KW-0007">Acetylation</keyword>
<evidence type="ECO:0000256" key="7">
    <source>
        <dbReference type="ARBA" id="ARBA00022982"/>
    </source>
</evidence>
<evidence type="ECO:0000256" key="8">
    <source>
        <dbReference type="ARBA" id="ARBA00022990"/>
    </source>
</evidence>
<proteinExistence type="inferred from homology"/>
<protein>
    <recommendedName>
        <fullName evidence="3">NADH dehydrogenase [ubiquinone] 1 beta subcomplex subunit 9</fullName>
    </recommendedName>
    <alternativeName>
        <fullName evidence="11">Complex I-B22</fullName>
    </alternativeName>
    <alternativeName>
        <fullName evidence="12">NADH-ubiquinone oxidoreductase B22 subunit</fullName>
    </alternativeName>
</protein>
<dbReference type="GO" id="GO:0005743">
    <property type="term" value="C:mitochondrial inner membrane"/>
    <property type="evidence" value="ECO:0007669"/>
    <property type="project" value="UniProtKB-SubCell"/>
</dbReference>
<keyword evidence="4" id="KW-0813">Transport</keyword>